<name>A0A448WRI1_9PLAT</name>
<evidence type="ECO:0000313" key="4">
    <source>
        <dbReference type="Proteomes" id="UP000784294"/>
    </source>
</evidence>
<evidence type="ECO:0000256" key="2">
    <source>
        <dbReference type="SAM" id="SignalP"/>
    </source>
</evidence>
<keyword evidence="4" id="KW-1185">Reference proteome</keyword>
<proteinExistence type="predicted"/>
<feature type="signal peptide" evidence="2">
    <location>
        <begin position="1"/>
        <end position="23"/>
    </location>
</feature>
<accession>A0A448WRI1</accession>
<evidence type="ECO:0000256" key="1">
    <source>
        <dbReference type="SAM" id="Phobius"/>
    </source>
</evidence>
<gene>
    <name evidence="3" type="ORF">PXEA_LOCUS11843</name>
</gene>
<reference evidence="3" key="1">
    <citation type="submission" date="2018-11" db="EMBL/GenBank/DDBJ databases">
        <authorList>
            <consortium name="Pathogen Informatics"/>
        </authorList>
    </citation>
    <scope>NUCLEOTIDE SEQUENCE</scope>
</reference>
<dbReference type="AlphaFoldDB" id="A0A448WRI1"/>
<organism evidence="3 4">
    <name type="scientific">Protopolystoma xenopodis</name>
    <dbReference type="NCBI Taxonomy" id="117903"/>
    <lineage>
        <taxon>Eukaryota</taxon>
        <taxon>Metazoa</taxon>
        <taxon>Spiralia</taxon>
        <taxon>Lophotrochozoa</taxon>
        <taxon>Platyhelminthes</taxon>
        <taxon>Monogenea</taxon>
        <taxon>Polyopisthocotylea</taxon>
        <taxon>Polystomatidea</taxon>
        <taxon>Polystomatidae</taxon>
        <taxon>Protopolystoma</taxon>
    </lineage>
</organism>
<keyword evidence="2" id="KW-0732">Signal</keyword>
<feature type="transmembrane region" description="Helical" evidence="1">
    <location>
        <begin position="6"/>
        <end position="29"/>
    </location>
</feature>
<comment type="caution">
    <text evidence="3">The sequence shown here is derived from an EMBL/GenBank/DDBJ whole genome shotgun (WGS) entry which is preliminary data.</text>
</comment>
<keyword evidence="1" id="KW-0812">Transmembrane</keyword>
<sequence>MPLSYSPFASFHSLLLFSQSLFATIWWSYSPSCLKACRLRLSQMDAFACNHVATGWPVLHGSCVGGMEQQGRSRVCFSPSGADQRGAKVTRMDQATGKLRDERCQFCKGCRHPKQRKVEMMLMLLLLMSFFELTIVFVATSKSVV</sequence>
<keyword evidence="1" id="KW-0472">Membrane</keyword>
<protein>
    <submittedName>
        <fullName evidence="3">Uncharacterized protein</fullName>
    </submittedName>
</protein>
<dbReference type="Proteomes" id="UP000784294">
    <property type="component" value="Unassembled WGS sequence"/>
</dbReference>
<keyword evidence="1" id="KW-1133">Transmembrane helix</keyword>
<dbReference type="EMBL" id="CAAALY010036854">
    <property type="protein sequence ID" value="VEL18403.1"/>
    <property type="molecule type" value="Genomic_DNA"/>
</dbReference>
<feature type="transmembrane region" description="Helical" evidence="1">
    <location>
        <begin position="121"/>
        <end position="140"/>
    </location>
</feature>
<evidence type="ECO:0000313" key="3">
    <source>
        <dbReference type="EMBL" id="VEL18403.1"/>
    </source>
</evidence>
<feature type="chain" id="PRO_5019261195" evidence="2">
    <location>
        <begin position="24"/>
        <end position="145"/>
    </location>
</feature>